<evidence type="ECO:0000256" key="1">
    <source>
        <dbReference type="SAM" id="Phobius"/>
    </source>
</evidence>
<feature type="transmembrane region" description="Helical" evidence="1">
    <location>
        <begin position="179"/>
        <end position="198"/>
    </location>
</feature>
<name>A0A4P7BUQ8_9GAMM</name>
<dbReference type="RefSeq" id="WP_134356705.1">
    <property type="nucleotide sequence ID" value="NZ_CP038033.1"/>
</dbReference>
<dbReference type="KEGG" id="nwr:E3U44_03590"/>
<keyword evidence="3" id="KW-1185">Reference proteome</keyword>
<reference evidence="2 3" key="1">
    <citation type="submission" date="2019-03" db="EMBL/GenBank/DDBJ databases">
        <title>The genome sequence of Nitrosococcus wardiae strain D1FHST reveals the archetypal metabolic capacity of ammonia-oxidizing Gammaproteobacteria.</title>
        <authorList>
            <person name="Wang L."/>
            <person name="Lim C.K."/>
            <person name="Hanson T.E."/>
            <person name="Dang H."/>
            <person name="Klotz M.G."/>
        </authorList>
    </citation>
    <scope>NUCLEOTIDE SEQUENCE [LARGE SCALE GENOMIC DNA]</scope>
    <source>
        <strain evidence="2 3">D1FHS</strain>
    </source>
</reference>
<keyword evidence="1" id="KW-0472">Membrane</keyword>
<feature type="transmembrane region" description="Helical" evidence="1">
    <location>
        <begin position="117"/>
        <end position="134"/>
    </location>
</feature>
<proteinExistence type="predicted"/>
<evidence type="ECO:0000313" key="3">
    <source>
        <dbReference type="Proteomes" id="UP000294325"/>
    </source>
</evidence>
<dbReference type="Proteomes" id="UP000294325">
    <property type="component" value="Chromosome"/>
</dbReference>
<keyword evidence="1" id="KW-0812">Transmembrane</keyword>
<feature type="transmembrane region" description="Helical" evidence="1">
    <location>
        <begin position="61"/>
        <end position="80"/>
    </location>
</feature>
<evidence type="ECO:0000313" key="2">
    <source>
        <dbReference type="EMBL" id="QBQ53693.1"/>
    </source>
</evidence>
<protein>
    <submittedName>
        <fullName evidence="2">Uncharacterized protein</fullName>
    </submittedName>
</protein>
<sequence>MAFFSKLAASVNKLKPSPGNSPLLYFRNFPAIILPLFSMSAAIIGFLVLTDNPLQNYLASPWAFGIGWGCLVLAAALYWLPQFHYSWSYDLFCTATLLIWFSSWQEVYRPGAPIFQSYPFYFVLLALLVTYTLVRNRDLNQAESANARLLRHIFSFPLLHPLIFFALTLWGVLQPEDYLTYPAAMGLLIIRYGLFECLHNRPIAYLQVSRKPILSPLFTNSIYPIMGQYGPLITLARISDSSPMAPKILRHKNAMSYWVTEEEWRQWLQSAVQHCFLVLLDLRQATQNAADELQNVCSQVAHHRILVLCDDAQELFIPADVSYFDATQLKDEQHFQTALERWFKQSLRPVYRKITIF</sequence>
<dbReference type="AlphaFoldDB" id="A0A4P7BUQ8"/>
<feature type="transmembrane region" description="Helical" evidence="1">
    <location>
        <begin position="29"/>
        <end position="49"/>
    </location>
</feature>
<gene>
    <name evidence="2" type="ORF">E3U44_03590</name>
</gene>
<feature type="transmembrane region" description="Helical" evidence="1">
    <location>
        <begin position="154"/>
        <end position="173"/>
    </location>
</feature>
<organism evidence="2 3">
    <name type="scientific">Nitrosococcus wardiae</name>
    <dbReference type="NCBI Taxonomy" id="1814290"/>
    <lineage>
        <taxon>Bacteria</taxon>
        <taxon>Pseudomonadati</taxon>
        <taxon>Pseudomonadota</taxon>
        <taxon>Gammaproteobacteria</taxon>
        <taxon>Chromatiales</taxon>
        <taxon>Chromatiaceae</taxon>
        <taxon>Nitrosococcus</taxon>
    </lineage>
</organism>
<accession>A0A4P7BUQ8</accession>
<keyword evidence="1" id="KW-1133">Transmembrane helix</keyword>
<dbReference type="EMBL" id="CP038033">
    <property type="protein sequence ID" value="QBQ53693.1"/>
    <property type="molecule type" value="Genomic_DNA"/>
</dbReference>